<evidence type="ECO:0000256" key="1">
    <source>
        <dbReference type="ARBA" id="ARBA00023125"/>
    </source>
</evidence>
<dbReference type="Proteomes" id="UP000032680">
    <property type="component" value="Unassembled WGS sequence"/>
</dbReference>
<evidence type="ECO:0000313" key="3">
    <source>
        <dbReference type="EMBL" id="GAN76157.1"/>
    </source>
</evidence>
<dbReference type="Pfam" id="PF01381">
    <property type="entry name" value="HTH_3"/>
    <property type="match status" value="1"/>
</dbReference>
<dbReference type="EMBL" id="BANB01000064">
    <property type="protein sequence ID" value="GAN76157.1"/>
    <property type="molecule type" value="Genomic_DNA"/>
</dbReference>
<dbReference type="SMART" id="SM00530">
    <property type="entry name" value="HTH_XRE"/>
    <property type="match status" value="1"/>
</dbReference>
<dbReference type="CDD" id="cd00093">
    <property type="entry name" value="HTH_XRE"/>
    <property type="match status" value="1"/>
</dbReference>
<proteinExistence type="predicted"/>
<accession>A0A0D6P3D1</accession>
<dbReference type="Gene3D" id="1.10.260.40">
    <property type="entry name" value="lambda repressor-like DNA-binding domains"/>
    <property type="match status" value="1"/>
</dbReference>
<evidence type="ECO:0000313" key="4">
    <source>
        <dbReference type="Proteomes" id="UP000032680"/>
    </source>
</evidence>
<organism evidence="3 4">
    <name type="scientific">Acidisphaera rubrifaciens HS-AP3</name>
    <dbReference type="NCBI Taxonomy" id="1231350"/>
    <lineage>
        <taxon>Bacteria</taxon>
        <taxon>Pseudomonadati</taxon>
        <taxon>Pseudomonadota</taxon>
        <taxon>Alphaproteobacteria</taxon>
        <taxon>Acetobacterales</taxon>
        <taxon>Acetobacteraceae</taxon>
        <taxon>Acidisphaera</taxon>
    </lineage>
</organism>
<keyword evidence="4" id="KW-1185">Reference proteome</keyword>
<reference evidence="3 4" key="1">
    <citation type="submission" date="2012-11" db="EMBL/GenBank/DDBJ databases">
        <title>Whole genome sequence of Acidisphaera rubrifaciens HS-AP3.</title>
        <authorList>
            <person name="Azuma Y."/>
            <person name="Higashiura N."/>
            <person name="Hirakawa H."/>
            <person name="Matsushita K."/>
        </authorList>
    </citation>
    <scope>NUCLEOTIDE SEQUENCE [LARGE SCALE GENOMIC DNA]</scope>
    <source>
        <strain evidence="3 4">HS-AP3</strain>
    </source>
</reference>
<keyword evidence="1" id="KW-0238">DNA-binding</keyword>
<evidence type="ECO:0000259" key="2">
    <source>
        <dbReference type="PROSITE" id="PS50943"/>
    </source>
</evidence>
<dbReference type="InterPro" id="IPR010982">
    <property type="entry name" value="Lambda_DNA-bd_dom_sf"/>
</dbReference>
<dbReference type="PANTHER" id="PTHR46558">
    <property type="entry name" value="TRACRIPTIONAL REGULATORY PROTEIN-RELATED-RELATED"/>
    <property type="match status" value="1"/>
</dbReference>
<dbReference type="PROSITE" id="PS50943">
    <property type="entry name" value="HTH_CROC1"/>
    <property type="match status" value="1"/>
</dbReference>
<sequence length="131" mass="13721">MRYMGGMDDIDSAALSPGARVRDLRHARGMTQSELADAIGVSRSAVAQWESGRAGQATPHLRRVADVLGVSVDHLLGPEASGAAAVMTGDERALLALYRTAASPDRQLLLLIARRLAARDSASGGESDPQS</sequence>
<gene>
    <name evidence="3" type="ORF">Asru_0064_05</name>
</gene>
<dbReference type="SUPFAM" id="SSF47413">
    <property type="entry name" value="lambda repressor-like DNA-binding domains"/>
    <property type="match status" value="1"/>
</dbReference>
<feature type="domain" description="HTH cro/C1-type" evidence="2">
    <location>
        <begin position="21"/>
        <end position="75"/>
    </location>
</feature>
<dbReference type="InterPro" id="IPR001387">
    <property type="entry name" value="Cro/C1-type_HTH"/>
</dbReference>
<dbReference type="PANTHER" id="PTHR46558:SF11">
    <property type="entry name" value="HTH-TYPE TRANSCRIPTIONAL REGULATOR XRE"/>
    <property type="match status" value="1"/>
</dbReference>
<dbReference type="GO" id="GO:0003677">
    <property type="term" value="F:DNA binding"/>
    <property type="evidence" value="ECO:0007669"/>
    <property type="project" value="UniProtKB-KW"/>
</dbReference>
<name>A0A0D6P3D1_9PROT</name>
<comment type="caution">
    <text evidence="3">The sequence shown here is derived from an EMBL/GenBank/DDBJ whole genome shotgun (WGS) entry which is preliminary data.</text>
</comment>
<dbReference type="AlphaFoldDB" id="A0A0D6P3D1"/>
<protein>
    <submittedName>
        <fullName evidence="3">Transcriptional regulator XRE</fullName>
    </submittedName>
</protein>